<dbReference type="PROSITE" id="PS50850">
    <property type="entry name" value="MFS"/>
    <property type="match status" value="1"/>
</dbReference>
<gene>
    <name evidence="10" type="ORF">HME7025_01736</name>
</gene>
<keyword evidence="5 8" id="KW-0812">Transmembrane</keyword>
<comment type="function">
    <text evidence="1">Resistance to tetracycline by an active tetracycline efflux. This is an energy-dependent process that decreases the accumulation of the antibiotic in whole cells. This protein functions as a metal-tetracycline/H(+) antiporter.</text>
</comment>
<feature type="transmembrane region" description="Helical" evidence="8">
    <location>
        <begin position="80"/>
        <end position="99"/>
    </location>
</feature>
<proteinExistence type="inferred from homology"/>
<dbReference type="Gene3D" id="1.20.1250.20">
    <property type="entry name" value="MFS general substrate transporter like domains"/>
    <property type="match status" value="1"/>
</dbReference>
<evidence type="ECO:0000259" key="9">
    <source>
        <dbReference type="PROSITE" id="PS50850"/>
    </source>
</evidence>
<feature type="transmembrane region" description="Helical" evidence="8">
    <location>
        <begin position="309"/>
        <end position="326"/>
    </location>
</feature>
<dbReference type="AlphaFoldDB" id="A0A2S2DW18"/>
<dbReference type="PANTHER" id="PTHR23504">
    <property type="entry name" value="MAJOR FACILITATOR SUPERFAMILY DOMAIN-CONTAINING PROTEIN 10"/>
    <property type="match status" value="1"/>
</dbReference>
<feature type="transmembrane region" description="Helical" evidence="8">
    <location>
        <begin position="212"/>
        <end position="234"/>
    </location>
</feature>
<evidence type="ECO:0000313" key="10">
    <source>
        <dbReference type="EMBL" id="AWL09588.1"/>
    </source>
</evidence>
<dbReference type="SUPFAM" id="SSF103473">
    <property type="entry name" value="MFS general substrate transporter"/>
    <property type="match status" value="1"/>
</dbReference>
<feature type="transmembrane region" description="Helical" evidence="8">
    <location>
        <begin position="12"/>
        <end position="31"/>
    </location>
</feature>
<feature type="transmembrane region" description="Helical" evidence="8">
    <location>
        <begin position="105"/>
        <end position="126"/>
    </location>
</feature>
<feature type="domain" description="Major facilitator superfamily (MFS) profile" evidence="9">
    <location>
        <begin position="9"/>
        <end position="404"/>
    </location>
</feature>
<protein>
    <submittedName>
        <fullName evidence="10">Multidrug resistance protein</fullName>
    </submittedName>
</protein>
<dbReference type="GO" id="GO:0016020">
    <property type="term" value="C:membrane"/>
    <property type="evidence" value="ECO:0007669"/>
    <property type="project" value="UniProtKB-SubCell"/>
</dbReference>
<evidence type="ECO:0000256" key="4">
    <source>
        <dbReference type="ARBA" id="ARBA00022448"/>
    </source>
</evidence>
<dbReference type="Pfam" id="PF07690">
    <property type="entry name" value="MFS_1"/>
    <property type="match status" value="1"/>
</dbReference>
<organism evidence="10 11">
    <name type="scientific">Aquirufa nivalisilvae</name>
    <dbReference type="NCBI Taxonomy" id="2516557"/>
    <lineage>
        <taxon>Bacteria</taxon>
        <taxon>Pseudomonadati</taxon>
        <taxon>Bacteroidota</taxon>
        <taxon>Cytophagia</taxon>
        <taxon>Cytophagales</taxon>
        <taxon>Flectobacillaceae</taxon>
        <taxon>Aquirufa</taxon>
    </lineage>
</organism>
<sequence length="406" mass="43565">MARQKGSASILFIFITLVIDVLGIGLIVPIMPTLISSFTGGDLSSASQYSGWMMASYAIMQFLFSPVLGGLSDQFGRRPIILISLLGFSVNYLISALAPSLMWLFLARIFSGITGASFTTAQAYIADISKPEDRAKNFGMVGAAFGIGFIIGPAVGGFLGSYGVTVPFYASAILTLLNAMYGYFVLPESLAQENRRKFDIKRANPLGSLKIFTRYPLITGLVGGYFCLQLAGQAHPSTWSYFTMKVFSWTPTEVGYSLAFVGAIVAIVQGGLSRFIMPKLGDKRAILYGLMMYGLGFFLFAYATKSWMMYLFMVPFGLGGIAGPALQSMITQQVGPDAQGELQGGLTSLQSITTILGPLVASNMFAYFTSSAAPIQFPGAAFFIAGILVFIGLAIVLSSITSRKRI</sequence>
<dbReference type="PROSITE" id="PS00216">
    <property type="entry name" value="SUGAR_TRANSPORT_1"/>
    <property type="match status" value="1"/>
</dbReference>
<dbReference type="RefSeq" id="WP_109323265.1">
    <property type="nucleotide sequence ID" value="NZ_CP029346.1"/>
</dbReference>
<evidence type="ECO:0000256" key="2">
    <source>
        <dbReference type="ARBA" id="ARBA00004141"/>
    </source>
</evidence>
<feature type="transmembrane region" description="Helical" evidence="8">
    <location>
        <begin position="168"/>
        <end position="191"/>
    </location>
</feature>
<feature type="transmembrane region" description="Helical" evidence="8">
    <location>
        <begin position="51"/>
        <end position="68"/>
    </location>
</feature>
<dbReference type="InterPro" id="IPR036259">
    <property type="entry name" value="MFS_trans_sf"/>
</dbReference>
<dbReference type="GO" id="GO:0022857">
    <property type="term" value="F:transmembrane transporter activity"/>
    <property type="evidence" value="ECO:0007669"/>
    <property type="project" value="InterPro"/>
</dbReference>
<evidence type="ECO:0000256" key="5">
    <source>
        <dbReference type="ARBA" id="ARBA00022692"/>
    </source>
</evidence>
<dbReference type="CDD" id="cd17388">
    <property type="entry name" value="MFS_TetA"/>
    <property type="match status" value="1"/>
</dbReference>
<evidence type="ECO:0000256" key="3">
    <source>
        <dbReference type="ARBA" id="ARBA00007520"/>
    </source>
</evidence>
<evidence type="ECO:0000313" key="11">
    <source>
        <dbReference type="Proteomes" id="UP000245468"/>
    </source>
</evidence>
<comment type="similarity">
    <text evidence="3">Belongs to the major facilitator superfamily. TCR/Tet family.</text>
</comment>
<dbReference type="Proteomes" id="UP000245468">
    <property type="component" value="Chromosome"/>
</dbReference>
<evidence type="ECO:0000256" key="7">
    <source>
        <dbReference type="ARBA" id="ARBA00023136"/>
    </source>
</evidence>
<reference evidence="11" key="1">
    <citation type="submission" date="2018-05" db="EMBL/GenBank/DDBJ databases">
        <title>Pseudarcicella sp. HME7025 Genome sequencing and assembly.</title>
        <authorList>
            <person name="Kim H."/>
            <person name="Kang H."/>
            <person name="Joh K."/>
        </authorList>
    </citation>
    <scope>NUCLEOTIDE SEQUENCE [LARGE SCALE GENOMIC DNA]</scope>
    <source>
        <strain evidence="11">HME7025</strain>
    </source>
</reference>
<name>A0A2S2DW18_9BACT</name>
<keyword evidence="6 8" id="KW-1133">Transmembrane helix</keyword>
<feature type="transmembrane region" description="Helical" evidence="8">
    <location>
        <begin position="346"/>
        <end position="368"/>
    </location>
</feature>
<dbReference type="KEGG" id="psez:HME7025_01736"/>
<feature type="transmembrane region" description="Helical" evidence="8">
    <location>
        <begin position="285"/>
        <end position="303"/>
    </location>
</feature>
<evidence type="ECO:0000256" key="8">
    <source>
        <dbReference type="SAM" id="Phobius"/>
    </source>
</evidence>
<keyword evidence="11" id="KW-1185">Reference proteome</keyword>
<feature type="transmembrane region" description="Helical" evidence="8">
    <location>
        <begin position="380"/>
        <end position="400"/>
    </location>
</feature>
<dbReference type="InterPro" id="IPR011701">
    <property type="entry name" value="MFS"/>
</dbReference>
<dbReference type="OrthoDB" id="9793283at2"/>
<feature type="transmembrane region" description="Helical" evidence="8">
    <location>
        <begin position="254"/>
        <end position="273"/>
    </location>
</feature>
<evidence type="ECO:0000256" key="6">
    <source>
        <dbReference type="ARBA" id="ARBA00022989"/>
    </source>
</evidence>
<evidence type="ECO:0000256" key="1">
    <source>
        <dbReference type="ARBA" id="ARBA00003279"/>
    </source>
</evidence>
<dbReference type="PANTHER" id="PTHR23504:SF15">
    <property type="entry name" value="MAJOR FACILITATOR SUPERFAMILY (MFS) PROFILE DOMAIN-CONTAINING PROTEIN"/>
    <property type="match status" value="1"/>
</dbReference>
<dbReference type="EMBL" id="CP029346">
    <property type="protein sequence ID" value="AWL09588.1"/>
    <property type="molecule type" value="Genomic_DNA"/>
</dbReference>
<comment type="subcellular location">
    <subcellularLocation>
        <location evidence="2">Membrane</location>
        <topology evidence="2">Multi-pass membrane protein</topology>
    </subcellularLocation>
</comment>
<accession>A0A2S2DW18</accession>
<keyword evidence="7 8" id="KW-0472">Membrane</keyword>
<dbReference type="InterPro" id="IPR001958">
    <property type="entry name" value="Tet-R_TetA/multi-R_MdtG-like"/>
</dbReference>
<keyword evidence="4" id="KW-0813">Transport</keyword>
<dbReference type="PRINTS" id="PR01035">
    <property type="entry name" value="TCRTETA"/>
</dbReference>
<dbReference type="InterPro" id="IPR005829">
    <property type="entry name" value="Sugar_transporter_CS"/>
</dbReference>
<dbReference type="InterPro" id="IPR020846">
    <property type="entry name" value="MFS_dom"/>
</dbReference>
<feature type="transmembrane region" description="Helical" evidence="8">
    <location>
        <begin position="138"/>
        <end position="162"/>
    </location>
</feature>